<keyword evidence="8" id="KW-0175">Coiled coil</keyword>
<evidence type="ECO:0000256" key="1">
    <source>
        <dbReference type="ARBA" id="ARBA00004496"/>
    </source>
</evidence>
<evidence type="ECO:0000256" key="9">
    <source>
        <dbReference type="SAM" id="MobiDB-lite"/>
    </source>
</evidence>
<dbReference type="Gene3D" id="1.20.58.1040">
    <property type="match status" value="1"/>
</dbReference>
<evidence type="ECO:0000256" key="4">
    <source>
        <dbReference type="ARBA" id="ARBA00014130"/>
    </source>
</evidence>
<keyword evidence="5" id="KW-0963">Cytoplasm</keyword>
<evidence type="ECO:0000256" key="8">
    <source>
        <dbReference type="ARBA" id="ARBA00023054"/>
    </source>
</evidence>
<evidence type="ECO:0000256" key="3">
    <source>
        <dbReference type="ARBA" id="ARBA00005599"/>
    </source>
</evidence>
<evidence type="ECO:0000256" key="2">
    <source>
        <dbReference type="ARBA" id="ARBA00004555"/>
    </source>
</evidence>
<evidence type="ECO:0000256" key="6">
    <source>
        <dbReference type="ARBA" id="ARBA00022729"/>
    </source>
</evidence>
<keyword evidence="6" id="KW-0732">Signal</keyword>
<dbReference type="Pfam" id="PF07983">
    <property type="entry name" value="X8"/>
    <property type="match status" value="1"/>
</dbReference>
<accession>A0AAP0QD53</accession>
<dbReference type="GO" id="GO:0005794">
    <property type="term" value="C:Golgi apparatus"/>
    <property type="evidence" value="ECO:0007669"/>
    <property type="project" value="UniProtKB-SubCell"/>
</dbReference>
<dbReference type="Pfam" id="PF04949">
    <property type="entry name" value="Transcrip_act"/>
    <property type="match status" value="1"/>
</dbReference>
<proteinExistence type="inferred from homology"/>
<organism evidence="11 12">
    <name type="scientific">Citrus x changshan-huyou</name>
    <dbReference type="NCBI Taxonomy" id="2935761"/>
    <lineage>
        <taxon>Eukaryota</taxon>
        <taxon>Viridiplantae</taxon>
        <taxon>Streptophyta</taxon>
        <taxon>Embryophyta</taxon>
        <taxon>Tracheophyta</taxon>
        <taxon>Spermatophyta</taxon>
        <taxon>Magnoliopsida</taxon>
        <taxon>eudicotyledons</taxon>
        <taxon>Gunneridae</taxon>
        <taxon>Pentapetalae</taxon>
        <taxon>rosids</taxon>
        <taxon>malvids</taxon>
        <taxon>Sapindales</taxon>
        <taxon>Rutaceae</taxon>
        <taxon>Aurantioideae</taxon>
        <taxon>Citrus</taxon>
    </lineage>
</organism>
<name>A0AAP0QD53_9ROSI</name>
<dbReference type="InterPro" id="IPR007033">
    <property type="entry name" value="GORAB"/>
</dbReference>
<dbReference type="PANTHER" id="PTHR21470:SF2">
    <property type="entry name" value="RAB6-INTERACTING GOLGIN"/>
    <property type="match status" value="1"/>
</dbReference>
<sequence length="264" mass="29896">MATQQQLQVQKVKNPGLVSCNGSPTKDEKEEDMSRSALALFRAKEEEIEKKKVEVRDKVFAQLGRVEEATRRLSEIREELETLADPLRKDVSVVRKKIDTLNKELKPLGLTCQRKEREYKEALEAFNDKNKEKAQWVSKLMELVSESEKMRMKKLEELSKNVELLHQGENKMLIGVSGVKYMPSQWCVLIPGAKDMSKVVDNINYACTWSDCTAIGCSSSCNNLDANGNASYAFNMYYHIKNQDDLACGYQGLGEVTTQNLSQG</sequence>
<evidence type="ECO:0000259" key="10">
    <source>
        <dbReference type="SMART" id="SM00768"/>
    </source>
</evidence>
<feature type="compositionally biased region" description="Basic and acidic residues" evidence="9">
    <location>
        <begin position="25"/>
        <end position="34"/>
    </location>
</feature>
<dbReference type="InterPro" id="IPR012946">
    <property type="entry name" value="X8"/>
</dbReference>
<reference evidence="11 12" key="1">
    <citation type="submission" date="2024-05" db="EMBL/GenBank/DDBJ databases">
        <title>Haplotype-resolved chromosome-level genome assembly of Huyou (Citrus changshanensis).</title>
        <authorList>
            <person name="Miao C."/>
            <person name="Chen W."/>
            <person name="Wu Y."/>
            <person name="Wang L."/>
            <person name="Zhao S."/>
            <person name="Grierson D."/>
            <person name="Xu C."/>
            <person name="Chen K."/>
        </authorList>
    </citation>
    <scope>NUCLEOTIDE SEQUENCE [LARGE SCALE GENOMIC DNA]</scope>
    <source>
        <strain evidence="11">01-14</strain>
        <tissue evidence="11">Leaf</tissue>
    </source>
</reference>
<dbReference type="EMBL" id="JBCGBO010000025">
    <property type="protein sequence ID" value="KAK9175626.1"/>
    <property type="molecule type" value="Genomic_DNA"/>
</dbReference>
<dbReference type="PANTHER" id="PTHR21470">
    <property type="entry name" value="RAB6-INTERACTING PROTEIN GORAB"/>
    <property type="match status" value="1"/>
</dbReference>
<feature type="region of interest" description="Disordered" evidence="9">
    <location>
        <begin position="1"/>
        <end position="34"/>
    </location>
</feature>
<keyword evidence="7" id="KW-0333">Golgi apparatus</keyword>
<evidence type="ECO:0000313" key="11">
    <source>
        <dbReference type="EMBL" id="KAK9175626.1"/>
    </source>
</evidence>
<keyword evidence="12" id="KW-1185">Reference proteome</keyword>
<comment type="subcellular location">
    <subcellularLocation>
        <location evidence="1">Cytoplasm</location>
    </subcellularLocation>
    <subcellularLocation>
        <location evidence="2">Golgi apparatus</location>
    </subcellularLocation>
</comment>
<dbReference type="SMART" id="SM00768">
    <property type="entry name" value="X8"/>
    <property type="match status" value="1"/>
</dbReference>
<dbReference type="Proteomes" id="UP001428341">
    <property type="component" value="Unassembled WGS sequence"/>
</dbReference>
<evidence type="ECO:0000313" key="12">
    <source>
        <dbReference type="Proteomes" id="UP001428341"/>
    </source>
</evidence>
<gene>
    <name evidence="11" type="ORF">WN944_027633</name>
</gene>
<comment type="caution">
    <text evidence="11">The sequence shown here is derived from an EMBL/GenBank/DDBJ whole genome shotgun (WGS) entry which is preliminary data.</text>
</comment>
<feature type="domain" description="X8" evidence="10">
    <location>
        <begin position="185"/>
        <end position="264"/>
    </location>
</feature>
<evidence type="ECO:0000256" key="7">
    <source>
        <dbReference type="ARBA" id="ARBA00023034"/>
    </source>
</evidence>
<protein>
    <recommendedName>
        <fullName evidence="4">RAB6-interacting golgin</fullName>
    </recommendedName>
</protein>
<feature type="compositionally biased region" description="Polar residues" evidence="9">
    <location>
        <begin position="1"/>
        <end position="11"/>
    </location>
</feature>
<evidence type="ECO:0000256" key="5">
    <source>
        <dbReference type="ARBA" id="ARBA00022490"/>
    </source>
</evidence>
<dbReference type="AlphaFoldDB" id="A0AAP0QD53"/>
<comment type="similarity">
    <text evidence="3">Belongs to the GORAB family.</text>
</comment>